<accession>A0A1H3BYJ9</accession>
<protein>
    <submittedName>
        <fullName evidence="1">Uncharacterized protein</fullName>
    </submittedName>
</protein>
<keyword evidence="2" id="KW-1185">Reference proteome</keyword>
<evidence type="ECO:0000313" key="1">
    <source>
        <dbReference type="EMBL" id="SDX46279.1"/>
    </source>
</evidence>
<sequence>MGYEALPFARIRSLMANPEILKINANVQVKYKVDQELVRKIQEETTLDD</sequence>
<evidence type="ECO:0000313" key="2">
    <source>
        <dbReference type="Proteomes" id="UP000198534"/>
    </source>
</evidence>
<dbReference type="Proteomes" id="UP000198534">
    <property type="component" value="Unassembled WGS sequence"/>
</dbReference>
<name>A0A1H3BYJ9_9BACL</name>
<dbReference type="AlphaFoldDB" id="A0A1H3BYJ9"/>
<reference evidence="1 2" key="1">
    <citation type="submission" date="2016-10" db="EMBL/GenBank/DDBJ databases">
        <authorList>
            <person name="de Groot N.N."/>
        </authorList>
    </citation>
    <scope>NUCLEOTIDE SEQUENCE [LARGE SCALE GENOMIC DNA]</scope>
    <source>
        <strain evidence="1 2">DSM 45610</strain>
    </source>
</reference>
<organism evidence="1 2">
    <name type="scientific">Marininema mesophilum</name>
    <dbReference type="NCBI Taxonomy" id="1048340"/>
    <lineage>
        <taxon>Bacteria</taxon>
        <taxon>Bacillati</taxon>
        <taxon>Bacillota</taxon>
        <taxon>Bacilli</taxon>
        <taxon>Bacillales</taxon>
        <taxon>Thermoactinomycetaceae</taxon>
        <taxon>Marininema</taxon>
    </lineage>
</organism>
<dbReference type="RefSeq" id="WP_177168095.1">
    <property type="nucleotide sequence ID" value="NZ_FNNQ01000018.1"/>
</dbReference>
<dbReference type="EMBL" id="FNNQ01000018">
    <property type="protein sequence ID" value="SDX46279.1"/>
    <property type="molecule type" value="Genomic_DNA"/>
</dbReference>
<gene>
    <name evidence="1" type="ORF">SAMN05444487_11862</name>
</gene>
<proteinExistence type="predicted"/>